<evidence type="ECO:0000256" key="1">
    <source>
        <dbReference type="ARBA" id="ARBA00022801"/>
    </source>
</evidence>
<gene>
    <name evidence="4" type="ORF">BABA_06486</name>
</gene>
<dbReference type="Proteomes" id="UP000006316">
    <property type="component" value="Unassembled WGS sequence"/>
</dbReference>
<dbReference type="PANTHER" id="PTHR30404:SF0">
    <property type="entry name" value="N-ACETYLMURAMOYL-L-ALANINE AMIDASE AMIC"/>
    <property type="match status" value="1"/>
</dbReference>
<dbReference type="InterPro" id="IPR002901">
    <property type="entry name" value="MGlyc_endo_b_GlcNAc-like_dom"/>
</dbReference>
<dbReference type="GO" id="GO:0008745">
    <property type="term" value="F:N-acetylmuramoyl-L-alanine amidase activity"/>
    <property type="evidence" value="ECO:0007669"/>
    <property type="project" value="InterPro"/>
</dbReference>
<keyword evidence="5" id="KW-1185">Reference proteome</keyword>
<dbReference type="GO" id="GO:0042834">
    <property type="term" value="F:peptidoglycan binding"/>
    <property type="evidence" value="ECO:0007669"/>
    <property type="project" value="InterPro"/>
</dbReference>
<dbReference type="AlphaFoldDB" id="K6DPB1"/>
<dbReference type="EMBL" id="AJLS01000042">
    <property type="protein sequence ID" value="EKN70174.1"/>
    <property type="molecule type" value="Genomic_DNA"/>
</dbReference>
<evidence type="ECO:0000259" key="3">
    <source>
        <dbReference type="PROSITE" id="PS51724"/>
    </source>
</evidence>
<dbReference type="Pfam" id="PF01520">
    <property type="entry name" value="Amidase_3"/>
    <property type="match status" value="1"/>
</dbReference>
<dbReference type="Gene3D" id="3.30.70.1070">
    <property type="entry name" value="Sporulation related repeat"/>
    <property type="match status" value="1"/>
</dbReference>
<evidence type="ECO:0000313" key="5">
    <source>
        <dbReference type="Proteomes" id="UP000006316"/>
    </source>
</evidence>
<dbReference type="PATRIC" id="fig|1117379.3.peg.1356"/>
<dbReference type="Pfam" id="PF05036">
    <property type="entry name" value="SPOR"/>
    <property type="match status" value="1"/>
</dbReference>
<organism evidence="4 5">
    <name type="scientific">Neobacillus bataviensis LMG 21833</name>
    <dbReference type="NCBI Taxonomy" id="1117379"/>
    <lineage>
        <taxon>Bacteria</taxon>
        <taxon>Bacillati</taxon>
        <taxon>Bacillota</taxon>
        <taxon>Bacilli</taxon>
        <taxon>Bacillales</taxon>
        <taxon>Bacillaceae</taxon>
        <taxon>Neobacillus</taxon>
    </lineage>
</organism>
<dbReference type="SUPFAM" id="SSF110997">
    <property type="entry name" value="Sporulation related repeat"/>
    <property type="match status" value="1"/>
</dbReference>
<name>K6DPB1_9BACI</name>
<reference evidence="4 5" key="1">
    <citation type="journal article" date="2012" name="Front. Microbiol.">
        <title>Redundancy and modularity in membrane-associated dissimilatory nitrate reduction in Bacillus.</title>
        <authorList>
            <person name="Heylen K."/>
            <person name="Keltjens J."/>
        </authorList>
    </citation>
    <scope>NUCLEOTIDE SEQUENCE [LARGE SCALE GENOMIC DNA]</scope>
    <source>
        <strain evidence="5">LMG 21833T</strain>
    </source>
</reference>
<dbReference type="InterPro" id="IPR002508">
    <property type="entry name" value="MurNAc-LAA_cat"/>
</dbReference>
<feature type="region of interest" description="Disordered" evidence="2">
    <location>
        <begin position="1"/>
        <end position="20"/>
    </location>
</feature>
<evidence type="ECO:0000313" key="4">
    <source>
        <dbReference type="EMBL" id="EKN70174.1"/>
    </source>
</evidence>
<dbReference type="STRING" id="1117379.BABA_06486"/>
<sequence length="443" mass="48012">MKLYLDPGHGGTDPGAQGNGLNEKDVTLDIALKLRSILTNSYEDIEIKMSRSADITKSLSERTSEANNWGANYFLAIHINAAGGSAEGYEDYIYSGLSDSSTTAKYQEIIHGEVIKMNQLKDRGRKKANFHVLRESAMDALLSENGFIDNPNDAALMKQDSWRQAVAQGHANGIASAFNLKRKANNPPEPANPGTGTLYKVIAGSFQSRENANERVAFLGAKGIDAFVNPTIISGKTWYRVQAGAYSNCDNAEEQVAVLKQAGIADAFIAAENSSPAQVAAAVDSILGPTRLSAEQMNSFVKTVNPDALELGSFYQEFGEYYGIRGDIAFAQALHETNYFRFTGIVRSVQNNYAGIGATGADHPGASFADPKEGVLAQFQHLFAYASTAPLPPQYPLVDPRFQLVERGSAPKWTDLNGKWAVPGKTYGQSILDLYERMVNSTV</sequence>
<dbReference type="GO" id="GO:0004040">
    <property type="term" value="F:amidase activity"/>
    <property type="evidence" value="ECO:0007669"/>
    <property type="project" value="InterPro"/>
</dbReference>
<proteinExistence type="predicted"/>
<dbReference type="SMART" id="SM00646">
    <property type="entry name" value="Ami_3"/>
    <property type="match status" value="1"/>
</dbReference>
<accession>K6DPB1</accession>
<feature type="domain" description="SPOR" evidence="3">
    <location>
        <begin position="193"/>
        <end position="272"/>
    </location>
</feature>
<comment type="caution">
    <text evidence="4">The sequence shown here is derived from an EMBL/GenBank/DDBJ whole genome shotgun (WGS) entry which is preliminary data.</text>
</comment>
<dbReference type="InterPro" id="IPR007730">
    <property type="entry name" value="SPOR-like_dom"/>
</dbReference>
<dbReference type="RefSeq" id="WP_007084324.1">
    <property type="nucleotide sequence ID" value="NZ_AJLS01000042.1"/>
</dbReference>
<dbReference type="InterPro" id="IPR036680">
    <property type="entry name" value="SPOR-like_sf"/>
</dbReference>
<dbReference type="SUPFAM" id="SSF53187">
    <property type="entry name" value="Zn-dependent exopeptidases"/>
    <property type="match status" value="1"/>
</dbReference>
<dbReference type="PROSITE" id="PS51724">
    <property type="entry name" value="SPOR"/>
    <property type="match status" value="1"/>
</dbReference>
<dbReference type="InterPro" id="IPR050695">
    <property type="entry name" value="N-acetylmuramoyl_amidase_3"/>
</dbReference>
<dbReference type="GO" id="GO:0030288">
    <property type="term" value="C:outer membrane-bounded periplasmic space"/>
    <property type="evidence" value="ECO:0007669"/>
    <property type="project" value="TreeGrafter"/>
</dbReference>
<evidence type="ECO:0000256" key="2">
    <source>
        <dbReference type="SAM" id="MobiDB-lite"/>
    </source>
</evidence>
<protein>
    <submittedName>
        <fullName evidence="4">Sporulation specific N-acetylmuramoyl-L-alanine amidase</fullName>
    </submittedName>
</protein>
<dbReference type="GO" id="GO:0009253">
    <property type="term" value="P:peptidoglycan catabolic process"/>
    <property type="evidence" value="ECO:0007669"/>
    <property type="project" value="InterPro"/>
</dbReference>
<keyword evidence="1" id="KW-0378">Hydrolase</keyword>
<dbReference type="eggNOG" id="COG0860">
    <property type="taxonomic scope" value="Bacteria"/>
</dbReference>
<dbReference type="OrthoDB" id="9763643at2"/>
<dbReference type="PANTHER" id="PTHR30404">
    <property type="entry name" value="N-ACETYLMURAMOYL-L-ALANINE AMIDASE"/>
    <property type="match status" value="1"/>
</dbReference>
<dbReference type="CDD" id="cd02696">
    <property type="entry name" value="MurNAc-LAA"/>
    <property type="match status" value="1"/>
</dbReference>
<dbReference type="Gene3D" id="3.40.630.40">
    <property type="entry name" value="Zn-dependent exopeptidases"/>
    <property type="match status" value="1"/>
</dbReference>
<dbReference type="Pfam" id="PF01832">
    <property type="entry name" value="Glucosaminidase"/>
    <property type="match status" value="1"/>
</dbReference>